<dbReference type="Proteomes" id="UP000078541">
    <property type="component" value="Unassembled WGS sequence"/>
</dbReference>
<accession>A0A151JUH8</accession>
<proteinExistence type="predicted"/>
<sequence>MALVTLHAIPYGLYFDGIDNIDDEEHVCDFDAFTPGHSQYLAFSLDGDGLGGQGTSKVSCMLVAGTRVAMKDLIWRKIDAAFESRILTDTVVNMDYIELQWFLEDAREIVLECGTL</sequence>
<evidence type="ECO:0000313" key="1">
    <source>
        <dbReference type="EMBL" id="KYN36519.1"/>
    </source>
</evidence>
<protein>
    <submittedName>
        <fullName evidence="1">Uncharacterized protein</fullName>
    </submittedName>
</protein>
<evidence type="ECO:0000313" key="2">
    <source>
        <dbReference type="Proteomes" id="UP000078541"/>
    </source>
</evidence>
<reference evidence="1 2" key="1">
    <citation type="submission" date="2016-03" db="EMBL/GenBank/DDBJ databases">
        <title>Trachymyrmex septentrionalis WGS genome.</title>
        <authorList>
            <person name="Nygaard S."/>
            <person name="Hu H."/>
            <person name="Boomsma J."/>
            <person name="Zhang G."/>
        </authorList>
    </citation>
    <scope>NUCLEOTIDE SEQUENCE [LARGE SCALE GENOMIC DNA]</scope>
    <source>
        <strain evidence="1">Tsep2-gDNA-1</strain>
        <tissue evidence="1">Whole body</tissue>
    </source>
</reference>
<gene>
    <name evidence="1" type="ORF">ALC56_09114</name>
</gene>
<dbReference type="AlphaFoldDB" id="A0A151JUH8"/>
<keyword evidence="2" id="KW-1185">Reference proteome</keyword>
<name>A0A151JUH8_9HYME</name>
<organism evidence="1 2">
    <name type="scientific">Trachymyrmex septentrionalis</name>
    <dbReference type="NCBI Taxonomy" id="34720"/>
    <lineage>
        <taxon>Eukaryota</taxon>
        <taxon>Metazoa</taxon>
        <taxon>Ecdysozoa</taxon>
        <taxon>Arthropoda</taxon>
        <taxon>Hexapoda</taxon>
        <taxon>Insecta</taxon>
        <taxon>Pterygota</taxon>
        <taxon>Neoptera</taxon>
        <taxon>Endopterygota</taxon>
        <taxon>Hymenoptera</taxon>
        <taxon>Apocrita</taxon>
        <taxon>Aculeata</taxon>
        <taxon>Formicoidea</taxon>
        <taxon>Formicidae</taxon>
        <taxon>Myrmicinae</taxon>
        <taxon>Trachymyrmex</taxon>
    </lineage>
</organism>
<dbReference type="EMBL" id="KQ981738">
    <property type="protein sequence ID" value="KYN36519.1"/>
    <property type="molecule type" value="Genomic_DNA"/>
</dbReference>